<accession>A0AAJ8M0E9</accession>
<reference evidence="2" key="1">
    <citation type="submission" date="2016-06" db="EMBL/GenBank/DDBJ databases">
        <authorList>
            <person name="Cuomo C."/>
            <person name="Litvintseva A."/>
            <person name="Heitman J."/>
            <person name="Chen Y."/>
            <person name="Sun S."/>
            <person name="Springer D."/>
            <person name="Dromer F."/>
            <person name="Young S."/>
            <person name="Zeng Q."/>
            <person name="Chapman S."/>
            <person name="Gujja S."/>
            <person name="Saif S."/>
            <person name="Birren B."/>
        </authorList>
    </citation>
    <scope>NUCLEOTIDE SEQUENCE</scope>
    <source>
        <strain evidence="2">CBS 7841</strain>
    </source>
</reference>
<proteinExistence type="predicted"/>
<dbReference type="AlphaFoldDB" id="A0AAJ8M0E9"/>
<feature type="region of interest" description="Disordered" evidence="1">
    <location>
        <begin position="124"/>
        <end position="149"/>
    </location>
</feature>
<feature type="compositionally biased region" description="Basic and acidic residues" evidence="1">
    <location>
        <begin position="1"/>
        <end position="19"/>
    </location>
</feature>
<dbReference type="Proteomes" id="UP000094043">
    <property type="component" value="Chromosome 3"/>
</dbReference>
<organism evidence="2 3">
    <name type="scientific">Cryptococcus depauperatus CBS 7841</name>
    <dbReference type="NCBI Taxonomy" id="1295531"/>
    <lineage>
        <taxon>Eukaryota</taxon>
        <taxon>Fungi</taxon>
        <taxon>Dikarya</taxon>
        <taxon>Basidiomycota</taxon>
        <taxon>Agaricomycotina</taxon>
        <taxon>Tremellomycetes</taxon>
        <taxon>Tremellales</taxon>
        <taxon>Cryptococcaceae</taxon>
        <taxon>Cryptococcus</taxon>
    </lineage>
</organism>
<evidence type="ECO:0000256" key="1">
    <source>
        <dbReference type="SAM" id="MobiDB-lite"/>
    </source>
</evidence>
<evidence type="ECO:0000313" key="3">
    <source>
        <dbReference type="Proteomes" id="UP000094043"/>
    </source>
</evidence>
<feature type="region of interest" description="Disordered" evidence="1">
    <location>
        <begin position="1"/>
        <end position="63"/>
    </location>
</feature>
<reference evidence="2" key="2">
    <citation type="journal article" date="2022" name="Elife">
        <title>Obligate sexual reproduction of a homothallic fungus closely related to the Cryptococcus pathogenic species complex.</title>
        <authorList>
            <person name="Passer A.R."/>
            <person name="Clancey S.A."/>
            <person name="Shea T."/>
            <person name="David-Palma M."/>
            <person name="Averette A.F."/>
            <person name="Boekhout T."/>
            <person name="Porcel B.M."/>
            <person name="Nowrousian M."/>
            <person name="Cuomo C.A."/>
            <person name="Sun S."/>
            <person name="Heitman J."/>
            <person name="Coelho M.A."/>
        </authorList>
    </citation>
    <scope>NUCLEOTIDE SEQUENCE</scope>
    <source>
        <strain evidence="2">CBS 7841</strain>
    </source>
</reference>
<gene>
    <name evidence="2" type="ORF">L203_103092</name>
</gene>
<name>A0AAJ8M0E9_9TREE</name>
<dbReference type="EMBL" id="CP143786">
    <property type="protein sequence ID" value="WVN87895.1"/>
    <property type="molecule type" value="Genomic_DNA"/>
</dbReference>
<reference evidence="2" key="3">
    <citation type="submission" date="2024-01" db="EMBL/GenBank/DDBJ databases">
        <authorList>
            <person name="Coelho M.A."/>
            <person name="David-Palma M."/>
            <person name="Shea T."/>
            <person name="Sun S."/>
            <person name="Cuomo C.A."/>
            <person name="Heitman J."/>
        </authorList>
    </citation>
    <scope>NUCLEOTIDE SEQUENCE</scope>
    <source>
        <strain evidence="2">CBS 7841</strain>
    </source>
</reference>
<dbReference type="KEGG" id="cdep:91087303"/>
<protein>
    <submittedName>
        <fullName evidence="2">Uncharacterized protein</fullName>
    </submittedName>
</protein>
<dbReference type="GeneID" id="91087303"/>
<evidence type="ECO:0000313" key="2">
    <source>
        <dbReference type="EMBL" id="WVN87895.1"/>
    </source>
</evidence>
<dbReference type="RefSeq" id="XP_066068595.1">
    <property type="nucleotide sequence ID" value="XM_066212498.1"/>
</dbReference>
<sequence>MSDFERLNKTGDAILRHDTTQGPGISPENPAGIYPDVGGQPAPSGSMPGAGAPERHGDVRGVFGNPQVFQDTFLHLSSAFTQAIHAIEDESSSGIGFVGKALKAKLESMRDEIDGWRMGKGLPEVEKHGGELGKDVDLAKEDEGGLYRD</sequence>
<keyword evidence="3" id="KW-1185">Reference proteome</keyword>